<feature type="domain" description="Thioredoxin" evidence="2">
    <location>
        <begin position="276"/>
        <end position="417"/>
    </location>
</feature>
<dbReference type="InterPro" id="IPR013766">
    <property type="entry name" value="Thioredoxin_domain"/>
</dbReference>
<dbReference type="GO" id="GO:0016491">
    <property type="term" value="F:oxidoreductase activity"/>
    <property type="evidence" value="ECO:0007669"/>
    <property type="project" value="InterPro"/>
</dbReference>
<dbReference type="Pfam" id="PF09865">
    <property type="entry name" value="DUF2092"/>
    <property type="match status" value="1"/>
</dbReference>
<feature type="compositionally biased region" description="Basic residues" evidence="1">
    <location>
        <begin position="8"/>
        <end position="24"/>
    </location>
</feature>
<dbReference type="PROSITE" id="PS51352">
    <property type="entry name" value="THIOREDOXIN_2"/>
    <property type="match status" value="1"/>
</dbReference>
<dbReference type="PANTHER" id="PTHR42852:SF17">
    <property type="entry name" value="THIOREDOXIN-LIKE PROTEIN HI_1115"/>
    <property type="match status" value="1"/>
</dbReference>
<evidence type="ECO:0000259" key="2">
    <source>
        <dbReference type="PROSITE" id="PS51352"/>
    </source>
</evidence>
<dbReference type="InterPro" id="IPR019207">
    <property type="entry name" value="DUF2092"/>
</dbReference>
<dbReference type="Pfam" id="PF08534">
    <property type="entry name" value="Redoxin"/>
    <property type="match status" value="1"/>
</dbReference>
<proteinExistence type="predicted"/>
<feature type="compositionally biased region" description="Basic and acidic residues" evidence="1">
    <location>
        <begin position="35"/>
        <end position="45"/>
    </location>
</feature>
<evidence type="ECO:0000313" key="4">
    <source>
        <dbReference type="Proteomes" id="UP000214646"/>
    </source>
</evidence>
<dbReference type="CDD" id="cd02966">
    <property type="entry name" value="TlpA_like_family"/>
    <property type="match status" value="1"/>
</dbReference>
<dbReference type="RefSeq" id="WP_088251627.1">
    <property type="nucleotide sequence ID" value="NZ_NIDE01000001.1"/>
</dbReference>
<evidence type="ECO:0000313" key="3">
    <source>
        <dbReference type="EMBL" id="OWK46393.1"/>
    </source>
</evidence>
<protein>
    <submittedName>
        <fullName evidence="3">Thioredoxin family protein</fullName>
    </submittedName>
</protein>
<dbReference type="AlphaFoldDB" id="A0A225DZK6"/>
<dbReference type="SUPFAM" id="SSF52833">
    <property type="entry name" value="Thioredoxin-like"/>
    <property type="match status" value="1"/>
</dbReference>
<dbReference type="Gene3D" id="3.40.30.10">
    <property type="entry name" value="Glutaredoxin"/>
    <property type="match status" value="1"/>
</dbReference>
<dbReference type="InterPro" id="IPR013740">
    <property type="entry name" value="Redoxin"/>
</dbReference>
<sequence>MTHEAQQRRSRALPRLRTSRRAGRRNPPPPADQPAAKDEPTDAEKAFEDAVRAAEKAIRGAKAYTLKAEAAWKHSGPGGDRSGTNVAEVTAAGADKLRLEIFAPGVAGRYVAAADGKTLTRLYTAANLYSVTPTDQPLHELQTDGLTVAGLREVGVDFILHPDMHGAVMAQTVRVEDLGETGDKERKVRAFRVGLVNGRTVEVRFAAGPEPLPISLRTTAVIPTDEKTVYKLIVETKLTWDLAARPVADVFTVAIPAGAKKVDDLTDELRGQVTEDAIGQPAGPATFIGLDDKPVDIADWKGKSVLVVYSWATWSAPSTDDMAGLNRFVAAYTGKGVTFLAVNAGESADAAKAYAEKAGYKGTVVLDPKGEGLASLKLQTVPGAVILDKDGTVRAYHRGGKPHTKDAVKKDLDTLLKGEQPAPKK</sequence>
<dbReference type="OrthoDB" id="9799347at2"/>
<dbReference type="Proteomes" id="UP000214646">
    <property type="component" value="Unassembled WGS sequence"/>
</dbReference>
<evidence type="ECO:0000256" key="1">
    <source>
        <dbReference type="SAM" id="MobiDB-lite"/>
    </source>
</evidence>
<gene>
    <name evidence="3" type="ORF">FRUB_00092</name>
</gene>
<dbReference type="EMBL" id="NIDE01000001">
    <property type="protein sequence ID" value="OWK46393.1"/>
    <property type="molecule type" value="Genomic_DNA"/>
</dbReference>
<name>A0A225DZK6_9BACT</name>
<dbReference type="PANTHER" id="PTHR42852">
    <property type="entry name" value="THIOL:DISULFIDE INTERCHANGE PROTEIN DSBE"/>
    <property type="match status" value="1"/>
</dbReference>
<keyword evidence="4" id="KW-1185">Reference proteome</keyword>
<comment type="caution">
    <text evidence="3">The sequence shown here is derived from an EMBL/GenBank/DDBJ whole genome shotgun (WGS) entry which is preliminary data.</text>
</comment>
<accession>A0A225DZK6</accession>
<reference evidence="4" key="1">
    <citation type="submission" date="2017-06" db="EMBL/GenBank/DDBJ databases">
        <title>Genome analysis of Fimbriiglobus ruber SP5, the first member of the order Planctomycetales with confirmed chitinolytic capability.</title>
        <authorList>
            <person name="Ravin N.V."/>
            <person name="Rakitin A.L."/>
            <person name="Ivanova A.A."/>
            <person name="Beletsky A.V."/>
            <person name="Kulichevskaya I.S."/>
            <person name="Mardanov A.V."/>
            <person name="Dedysh S.N."/>
        </authorList>
    </citation>
    <scope>NUCLEOTIDE SEQUENCE [LARGE SCALE GENOMIC DNA]</scope>
    <source>
        <strain evidence="4">SP5</strain>
    </source>
</reference>
<dbReference type="InterPro" id="IPR036249">
    <property type="entry name" value="Thioredoxin-like_sf"/>
</dbReference>
<organism evidence="3 4">
    <name type="scientific">Fimbriiglobus ruber</name>
    <dbReference type="NCBI Taxonomy" id="1908690"/>
    <lineage>
        <taxon>Bacteria</taxon>
        <taxon>Pseudomonadati</taxon>
        <taxon>Planctomycetota</taxon>
        <taxon>Planctomycetia</taxon>
        <taxon>Gemmatales</taxon>
        <taxon>Gemmataceae</taxon>
        <taxon>Fimbriiglobus</taxon>
    </lineage>
</organism>
<feature type="region of interest" description="Disordered" evidence="1">
    <location>
        <begin position="1"/>
        <end position="45"/>
    </location>
</feature>
<dbReference type="InterPro" id="IPR050553">
    <property type="entry name" value="Thioredoxin_ResA/DsbE_sf"/>
</dbReference>